<feature type="domain" description="Long Rib" evidence="7">
    <location>
        <begin position="867"/>
        <end position="954"/>
    </location>
</feature>
<keyword evidence="1" id="KW-0732">Signal</keyword>
<evidence type="ECO:0000313" key="9">
    <source>
        <dbReference type="Proteomes" id="UP001565236"/>
    </source>
</evidence>
<dbReference type="Pfam" id="PF08428">
    <property type="entry name" value="Rib"/>
    <property type="match status" value="1"/>
</dbReference>
<dbReference type="InterPro" id="IPR041495">
    <property type="entry name" value="Mub_B2"/>
</dbReference>
<accession>A0ABV4DRS8</accession>
<dbReference type="InterPro" id="IPR046776">
    <property type="entry name" value="Pectate_lyase_5"/>
</dbReference>
<feature type="domain" description="Mub B2-like" evidence="6">
    <location>
        <begin position="1365"/>
        <end position="1459"/>
    </location>
</feature>
<proteinExistence type="predicted"/>
<dbReference type="InterPro" id="IPR059115">
    <property type="entry name" value="Rib"/>
</dbReference>
<feature type="non-terminal residue" evidence="8">
    <location>
        <position position="1559"/>
    </location>
</feature>
<evidence type="ECO:0000313" key="8">
    <source>
        <dbReference type="EMBL" id="MEY8663168.1"/>
    </source>
</evidence>
<feature type="region of interest" description="Disordered" evidence="2">
    <location>
        <begin position="60"/>
        <end position="113"/>
    </location>
</feature>
<evidence type="ECO:0000256" key="2">
    <source>
        <dbReference type="SAM" id="MobiDB-lite"/>
    </source>
</evidence>
<dbReference type="RefSeq" id="WP_369943271.1">
    <property type="nucleotide sequence ID" value="NZ_JBCLUF010000051.1"/>
</dbReference>
<evidence type="ECO:0000259" key="4">
    <source>
        <dbReference type="Pfam" id="PF04650"/>
    </source>
</evidence>
<dbReference type="EMBL" id="JBCLUF010000051">
    <property type="protein sequence ID" value="MEY8663168.1"/>
    <property type="molecule type" value="Genomic_DNA"/>
</dbReference>
<feature type="compositionally biased region" description="Polar residues" evidence="2">
    <location>
        <begin position="60"/>
        <end position="76"/>
    </location>
</feature>
<evidence type="ECO:0000256" key="1">
    <source>
        <dbReference type="ARBA" id="ARBA00022729"/>
    </source>
</evidence>
<comment type="caution">
    <text evidence="8">The sequence shown here is derived from an EMBL/GenBank/DDBJ whole genome shotgun (WGS) entry which is preliminary data.</text>
</comment>
<keyword evidence="9" id="KW-1185">Reference proteome</keyword>
<dbReference type="Pfam" id="PF18957">
    <property type="entry name" value="RibLong"/>
    <property type="match status" value="1"/>
</dbReference>
<keyword evidence="3" id="KW-0812">Transmembrane</keyword>
<evidence type="ECO:0000259" key="6">
    <source>
        <dbReference type="Pfam" id="PF17966"/>
    </source>
</evidence>
<dbReference type="InterPro" id="IPR012706">
    <property type="entry name" value="Rib_alpha_Esp_rpt"/>
</dbReference>
<dbReference type="Gene3D" id="2.60.40.4300">
    <property type="match status" value="2"/>
</dbReference>
<sequence>MLSKNNQKLQSQKMRSKHQHFTIKKFTVGVASILIGTTFTTYMWTTVGHADQVNEQTTKEQGVASNEVTNKQQITDPASGLKEKKSVEPNTTVTQAPSSVASDTNSQANDVSGTKVASTAAGVASVADTDPVSAVPTRSSAAQLSSQASAAQVGASASFQQTAPQFADKAVHVTTMQALQMALNNKNVTQVILDQNVTNANRDTNVTVDGEGVARAVQITGNTPQTTLDLGDASLLFKNNTYGADSTKKWQLNFKDLALSTNNADGYGVVRFQSDESNGSTINFDHVTNSGNGVLVYTPDADITLNDVASTPNTVADPNVTSDCHSGASTPWSTPNTVADPNVTAKNITVGDNVTLNTRQNSYVNANIVANGNVTFTGKNIALHTDVTNDSVATNVRATGAVNVVNGASVILSANNTYSNEIQNIKAKGLNIDAGASLTVDSTTSATNVSTPTNWGTYAFVDGYSAVLLENGSAVIDGDLTFNAISKNRPSSGIVAALALYAPSMEMRSDVKIGSNGNLVVNASKSPNTRGVYFVNDNHNMGLLKGAKASFYMGHGVSNALWNPDNLVLNEGSALKIETLQDNNGNTNNGIQSDGAGVHSAPLTLNWNSTQNYADNSDLTEGNIHGTLDIKKDASLKIKRLMDADSKQVGSPLISYGGISANNVSATLEVDHGTLELSDDMQDNSSDGINGYAYEQYLGNTATQVPIYPMGMITMWGVATKNKIILTDPRLFKLVRNGAQQGMFLRLEGIDNKVELKAVDEEELPLSFKTVAGVKYANGSTTKAKKYLVAVKALDSVNKQGDWSMHFNNKGGKTTTRPNYAKGVSFGDADASVTFGNTVPELTKAAFNDVFNWWGLSNLALGTDLIDYEPSYAPLTVKQGERAVSAVKYNTADRPTGETYGLGGGTPAWITITPRGDLMVAPTKQTAPGLYNILVTTYFPNRTLKYVYAPIFVTDGRENVRWNTNGALVGTATPLTTHKTSDKNILPVASQAVASLTTYQKDQDGQYVALETYDALPNGEFKAKNSNVVLHGVKVVWKDAPTTLVPAQSTHTGSEKSRAEVDLKNSSVFFPGVGMFADLGPLVVPLDLLGATAKAGGKAYQNDPKTLPLATDLVDTTALNKLVSTITWEQVPTLTTANAKAQGTVKLSFDDGSYLNVPVTVDVIGVKKGGTSQADLTLEHKITRTIIVNYPKSPAQTVVQTVVYSRDKYTDLAKPEGKQVTYSTWAPVTNTTFEPYSFSPVAGYTASAISGKEVVSLTPSATRLTVPAQENVSFTTPETTVVVDFTANDHEVSVKYVDRNGQQVGAVYTVQGKTGEEVKLDVASHAPLDWELVPKQQVTTDYTFGVSAPSELVYTVQHKKELLNKERKVTRQIYMTKPGGARKLAANEQQKFQRVGLKDLVTDKVVWNEWSPVSVDFPGYKFAQVRGYISKVDGKPAMSVQKMKVTATSPNTSVDVTYALSDAGKYTPVSQEITVTQGQVPAPEAGVKNKTSLPAETKYSWQETPDTTKVGETKGTVGVTYPDESKEVVPVEVKVVSAKVPEEPTVAHRSDADKYTPEG</sequence>
<keyword evidence="3" id="KW-0472">Membrane</keyword>
<dbReference type="NCBIfam" id="TIGR01168">
    <property type="entry name" value="YSIRK_signal"/>
    <property type="match status" value="1"/>
</dbReference>
<evidence type="ECO:0000256" key="3">
    <source>
        <dbReference type="SAM" id="Phobius"/>
    </source>
</evidence>
<dbReference type="InterPro" id="IPR044055">
    <property type="entry name" value="RibLong"/>
</dbReference>
<dbReference type="Gene3D" id="3.10.20.320">
    <property type="entry name" value="Putative peptidoglycan bound protein (lpxtg motif)"/>
    <property type="match status" value="1"/>
</dbReference>
<protein>
    <submittedName>
        <fullName evidence="8">Rib/alpha-like domain-containing protein</fullName>
    </submittedName>
</protein>
<feature type="domain" description="Rib" evidence="5">
    <location>
        <begin position="1462"/>
        <end position="1536"/>
    </location>
</feature>
<dbReference type="Pfam" id="PF20585">
    <property type="entry name" value="Pectate_lyase_5"/>
    <property type="match status" value="1"/>
</dbReference>
<keyword evidence="3" id="KW-1133">Transmembrane helix</keyword>
<reference evidence="8 9" key="1">
    <citation type="submission" date="2024-03" db="EMBL/GenBank/DDBJ databases">
        <title>Mouse gut bacterial collection (mGBC) of GemPharmatech.</title>
        <authorList>
            <person name="He Y."/>
            <person name="Dong L."/>
            <person name="Wu D."/>
            <person name="Gao X."/>
            <person name="Lin Z."/>
        </authorList>
    </citation>
    <scope>NUCLEOTIDE SEQUENCE [LARGE SCALE GENOMIC DNA]</scope>
    <source>
        <strain evidence="8 9">15-30</strain>
    </source>
</reference>
<evidence type="ECO:0000259" key="7">
    <source>
        <dbReference type="Pfam" id="PF18957"/>
    </source>
</evidence>
<dbReference type="Pfam" id="PF04650">
    <property type="entry name" value="YSIRK_signal"/>
    <property type="match status" value="1"/>
</dbReference>
<feature type="compositionally biased region" description="Polar residues" evidence="2">
    <location>
        <begin position="88"/>
        <end position="112"/>
    </location>
</feature>
<dbReference type="InterPro" id="IPR005877">
    <property type="entry name" value="YSIRK_signal_dom"/>
</dbReference>
<dbReference type="NCBIfam" id="TIGR02331">
    <property type="entry name" value="rib_alpha"/>
    <property type="match status" value="1"/>
</dbReference>
<dbReference type="Proteomes" id="UP001565236">
    <property type="component" value="Unassembled WGS sequence"/>
</dbReference>
<gene>
    <name evidence="8" type="ORF">AALT52_09865</name>
</gene>
<organism evidence="8 9">
    <name type="scientific">Ligilactobacillus faecis</name>
    <dbReference type="NCBI Taxonomy" id="762833"/>
    <lineage>
        <taxon>Bacteria</taxon>
        <taxon>Bacillati</taxon>
        <taxon>Bacillota</taxon>
        <taxon>Bacilli</taxon>
        <taxon>Lactobacillales</taxon>
        <taxon>Lactobacillaceae</taxon>
        <taxon>Ligilactobacillus</taxon>
    </lineage>
</organism>
<evidence type="ECO:0000259" key="5">
    <source>
        <dbReference type="Pfam" id="PF08428"/>
    </source>
</evidence>
<dbReference type="Pfam" id="PF17966">
    <property type="entry name" value="Muc_B2"/>
    <property type="match status" value="1"/>
</dbReference>
<name>A0ABV4DRS8_9LACO</name>
<feature type="domain" description="YSIRK Gram-positive signal peptide" evidence="4">
    <location>
        <begin position="17"/>
        <end position="39"/>
    </location>
</feature>
<feature type="transmembrane region" description="Helical" evidence="3">
    <location>
        <begin position="21"/>
        <end position="44"/>
    </location>
</feature>